<feature type="region of interest" description="Disordered" evidence="8">
    <location>
        <begin position="1"/>
        <end position="21"/>
    </location>
</feature>
<dbReference type="SUPFAM" id="SSF52540">
    <property type="entry name" value="P-loop containing nucleoside triphosphate hydrolases"/>
    <property type="match status" value="1"/>
</dbReference>
<protein>
    <submittedName>
        <fullName evidence="9">Iron-sulfur protein NUBPL</fullName>
    </submittedName>
</protein>
<evidence type="ECO:0000256" key="6">
    <source>
        <dbReference type="ARBA" id="ARBA00023014"/>
    </source>
</evidence>
<organism evidence="9 10">
    <name type="scientific">Geodia barretti</name>
    <name type="common">Barrett's horny sponge</name>
    <dbReference type="NCBI Taxonomy" id="519541"/>
    <lineage>
        <taxon>Eukaryota</taxon>
        <taxon>Metazoa</taxon>
        <taxon>Porifera</taxon>
        <taxon>Demospongiae</taxon>
        <taxon>Heteroscleromorpha</taxon>
        <taxon>Tetractinellida</taxon>
        <taxon>Astrophorina</taxon>
        <taxon>Geodiidae</taxon>
        <taxon>Geodia</taxon>
    </lineage>
</organism>
<dbReference type="FunFam" id="3.40.50.300:FF:001278">
    <property type="entry name" value="Iron-sulfur cluster carrier protein"/>
    <property type="match status" value="1"/>
</dbReference>
<dbReference type="GO" id="GO:0046872">
    <property type="term" value="F:metal ion binding"/>
    <property type="evidence" value="ECO:0007669"/>
    <property type="project" value="UniProtKB-KW"/>
</dbReference>
<dbReference type="AlphaFoldDB" id="A0AA35W489"/>
<evidence type="ECO:0000256" key="4">
    <source>
        <dbReference type="ARBA" id="ARBA00022840"/>
    </source>
</evidence>
<accession>A0AA35W489</accession>
<dbReference type="EMBL" id="CASHTH010000145">
    <property type="protein sequence ID" value="CAI7992449.1"/>
    <property type="molecule type" value="Genomic_DNA"/>
</dbReference>
<dbReference type="PROSITE" id="PS01215">
    <property type="entry name" value="MRP"/>
    <property type="match status" value="1"/>
</dbReference>
<keyword evidence="6" id="KW-0411">Iron-sulfur</keyword>
<keyword evidence="4" id="KW-0067">ATP-binding</keyword>
<sequence>MDADAYGPSIPTMMGIQEQPRTTPERKLMPLVRHNIKLMSIGFMVPEEQAMIWRGPMLHSAIRQFLSDVDWGELDYLIIDLPPGTGDVALSLTQAIPLTGALIVTTPQDVALADVRRGVAMFERLGVPILGIIENMSYFLCPHCNEKTEIFSADGGKNTSERFGVAFLGQIPLDAEVCTAGDIGVPIVAGHPESPQSEAFGAVAAELTTILEESGEEDELTIL</sequence>
<dbReference type="GO" id="GO:0005524">
    <property type="term" value="F:ATP binding"/>
    <property type="evidence" value="ECO:0007669"/>
    <property type="project" value="UniProtKB-KW"/>
</dbReference>
<gene>
    <name evidence="9" type="ORF">GBAR_LOCUS1003</name>
</gene>
<dbReference type="InterPro" id="IPR027417">
    <property type="entry name" value="P-loop_NTPase"/>
</dbReference>
<keyword evidence="5" id="KW-0408">Iron</keyword>
<reference evidence="9" key="1">
    <citation type="submission" date="2023-03" db="EMBL/GenBank/DDBJ databases">
        <authorList>
            <person name="Steffen K."/>
            <person name="Cardenas P."/>
        </authorList>
    </citation>
    <scope>NUCLEOTIDE SEQUENCE</scope>
</reference>
<dbReference type="InterPro" id="IPR000808">
    <property type="entry name" value="Mrp-like_CS"/>
</dbReference>
<evidence type="ECO:0000256" key="3">
    <source>
        <dbReference type="ARBA" id="ARBA00022741"/>
    </source>
</evidence>
<dbReference type="InterPro" id="IPR033756">
    <property type="entry name" value="YlxH/NBP35"/>
</dbReference>
<dbReference type="CDD" id="cd02037">
    <property type="entry name" value="Mrp_NBP35"/>
    <property type="match status" value="1"/>
</dbReference>
<name>A0AA35W489_GEOBA</name>
<evidence type="ECO:0000256" key="1">
    <source>
        <dbReference type="ARBA" id="ARBA00022485"/>
    </source>
</evidence>
<dbReference type="GO" id="GO:0051539">
    <property type="term" value="F:4 iron, 4 sulfur cluster binding"/>
    <property type="evidence" value="ECO:0007669"/>
    <property type="project" value="UniProtKB-KW"/>
</dbReference>
<keyword evidence="2" id="KW-0479">Metal-binding</keyword>
<evidence type="ECO:0000256" key="8">
    <source>
        <dbReference type="SAM" id="MobiDB-lite"/>
    </source>
</evidence>
<dbReference type="InterPro" id="IPR019591">
    <property type="entry name" value="Mrp/NBP35_ATP-bd"/>
</dbReference>
<evidence type="ECO:0000256" key="5">
    <source>
        <dbReference type="ARBA" id="ARBA00023004"/>
    </source>
</evidence>
<keyword evidence="3" id="KW-0547">Nucleotide-binding</keyword>
<evidence type="ECO:0000313" key="9">
    <source>
        <dbReference type="EMBL" id="CAI7992449.1"/>
    </source>
</evidence>
<dbReference type="GO" id="GO:0140663">
    <property type="term" value="F:ATP-dependent FeS chaperone activity"/>
    <property type="evidence" value="ECO:0007669"/>
    <property type="project" value="InterPro"/>
</dbReference>
<dbReference type="Proteomes" id="UP001174909">
    <property type="component" value="Unassembled WGS sequence"/>
</dbReference>
<proteinExistence type="inferred from homology"/>
<dbReference type="InterPro" id="IPR044304">
    <property type="entry name" value="NUBPL-like"/>
</dbReference>
<keyword evidence="10" id="KW-1185">Reference proteome</keyword>
<comment type="similarity">
    <text evidence="7">Belongs to the Mrp/NBP35 ATP-binding proteins family.</text>
</comment>
<dbReference type="PANTHER" id="PTHR42961:SF2">
    <property type="entry name" value="IRON-SULFUR PROTEIN NUBPL"/>
    <property type="match status" value="1"/>
</dbReference>
<dbReference type="PANTHER" id="PTHR42961">
    <property type="entry name" value="IRON-SULFUR PROTEIN NUBPL"/>
    <property type="match status" value="1"/>
</dbReference>
<evidence type="ECO:0000256" key="7">
    <source>
        <dbReference type="ARBA" id="ARBA00024036"/>
    </source>
</evidence>
<dbReference type="Gene3D" id="3.40.50.300">
    <property type="entry name" value="P-loop containing nucleotide triphosphate hydrolases"/>
    <property type="match status" value="1"/>
</dbReference>
<comment type="caution">
    <text evidence="9">The sequence shown here is derived from an EMBL/GenBank/DDBJ whole genome shotgun (WGS) entry which is preliminary data.</text>
</comment>
<dbReference type="Pfam" id="PF10609">
    <property type="entry name" value="ParA"/>
    <property type="match status" value="1"/>
</dbReference>
<evidence type="ECO:0000313" key="10">
    <source>
        <dbReference type="Proteomes" id="UP001174909"/>
    </source>
</evidence>
<dbReference type="GO" id="GO:0016226">
    <property type="term" value="P:iron-sulfur cluster assembly"/>
    <property type="evidence" value="ECO:0007669"/>
    <property type="project" value="InterPro"/>
</dbReference>
<keyword evidence="1" id="KW-0004">4Fe-4S</keyword>
<evidence type="ECO:0000256" key="2">
    <source>
        <dbReference type="ARBA" id="ARBA00022723"/>
    </source>
</evidence>